<evidence type="ECO:0000313" key="2">
    <source>
        <dbReference type="EnsemblMetazoa" id="XP_019762691.1"/>
    </source>
</evidence>
<dbReference type="SUPFAM" id="SSF51206">
    <property type="entry name" value="cAMP-binding domain-like"/>
    <property type="match status" value="1"/>
</dbReference>
<dbReference type="InterPro" id="IPR014710">
    <property type="entry name" value="RmlC-like_jellyroll"/>
</dbReference>
<protein>
    <recommendedName>
        <fullName evidence="1">Cyclic nucleotide-binding domain-containing protein</fullName>
    </recommendedName>
</protein>
<dbReference type="PROSITE" id="PS50042">
    <property type="entry name" value="CNMP_BINDING_3"/>
    <property type="match status" value="1"/>
</dbReference>
<dbReference type="Gene3D" id="2.60.120.10">
    <property type="entry name" value="Jelly Rolls"/>
    <property type="match status" value="1"/>
</dbReference>
<dbReference type="AlphaFoldDB" id="A0AAR5PPH5"/>
<keyword evidence="3" id="KW-1185">Reference proteome</keyword>
<evidence type="ECO:0000313" key="3">
    <source>
        <dbReference type="Proteomes" id="UP000019118"/>
    </source>
</evidence>
<feature type="domain" description="Cyclic nucleotide-binding" evidence="1">
    <location>
        <begin position="1"/>
        <end position="85"/>
    </location>
</feature>
<dbReference type="EnsemblMetazoa" id="XM_019907132.1">
    <property type="protein sequence ID" value="XP_019762691.1"/>
    <property type="gene ID" value="LOC109539410"/>
</dbReference>
<sequence length="126" mass="15201">MDHVYFISTGTVAVFNEDRCEMIHLTDGDEIGIRSVTSFYDVYFTYTYVSIETTEMYTIPTKDLRDIVYSKKDILKFFRRKVQERADRWKKIETVATAQGTDLWSELQRRRVLEQPRIRTRFFDYQ</sequence>
<dbReference type="InterPro" id="IPR018490">
    <property type="entry name" value="cNMP-bd_dom_sf"/>
</dbReference>
<accession>A0AAR5PPH5</accession>
<reference evidence="3" key="1">
    <citation type="journal article" date="2013" name="Genome Biol.">
        <title>Draft genome of the mountain pine beetle, Dendroctonus ponderosae Hopkins, a major forest pest.</title>
        <authorList>
            <person name="Keeling C.I."/>
            <person name="Yuen M.M."/>
            <person name="Liao N.Y."/>
            <person name="Docking T.R."/>
            <person name="Chan S.K."/>
            <person name="Taylor G.A."/>
            <person name="Palmquist D.L."/>
            <person name="Jackman S.D."/>
            <person name="Nguyen A."/>
            <person name="Li M."/>
            <person name="Henderson H."/>
            <person name="Janes J.K."/>
            <person name="Zhao Y."/>
            <person name="Pandoh P."/>
            <person name="Moore R."/>
            <person name="Sperling F.A."/>
            <person name="Huber D.P."/>
            <person name="Birol I."/>
            <person name="Jones S.J."/>
            <person name="Bohlmann J."/>
        </authorList>
    </citation>
    <scope>NUCLEOTIDE SEQUENCE</scope>
</reference>
<dbReference type="Proteomes" id="UP000019118">
    <property type="component" value="Unassembled WGS sequence"/>
</dbReference>
<dbReference type="KEGG" id="dpa:109539410"/>
<proteinExistence type="predicted"/>
<dbReference type="EnsemblMetazoa" id="XM_019900780.1">
    <property type="protein sequence ID" value="XP_019756339.1"/>
    <property type="gene ID" value="LOC109534975"/>
</dbReference>
<dbReference type="GeneID" id="109539410"/>
<evidence type="ECO:0000259" key="1">
    <source>
        <dbReference type="PROSITE" id="PS50042"/>
    </source>
</evidence>
<reference evidence="2" key="2">
    <citation type="submission" date="2024-08" db="UniProtKB">
        <authorList>
            <consortium name="EnsemblMetazoa"/>
        </authorList>
    </citation>
    <scope>IDENTIFICATION</scope>
</reference>
<name>A0AAR5PPH5_DENPD</name>
<dbReference type="InterPro" id="IPR000595">
    <property type="entry name" value="cNMP-bd_dom"/>
</dbReference>
<organism evidence="2 3">
    <name type="scientific">Dendroctonus ponderosae</name>
    <name type="common">Mountain pine beetle</name>
    <dbReference type="NCBI Taxonomy" id="77166"/>
    <lineage>
        <taxon>Eukaryota</taxon>
        <taxon>Metazoa</taxon>
        <taxon>Ecdysozoa</taxon>
        <taxon>Arthropoda</taxon>
        <taxon>Hexapoda</taxon>
        <taxon>Insecta</taxon>
        <taxon>Pterygota</taxon>
        <taxon>Neoptera</taxon>
        <taxon>Endopterygota</taxon>
        <taxon>Coleoptera</taxon>
        <taxon>Polyphaga</taxon>
        <taxon>Cucujiformia</taxon>
        <taxon>Curculionidae</taxon>
        <taxon>Scolytinae</taxon>
        <taxon>Dendroctonus</taxon>
    </lineage>
</organism>